<dbReference type="PANTHER" id="PTHR39646">
    <property type="entry name" value="RNA POLYMERASE RPB4"/>
    <property type="match status" value="1"/>
</dbReference>
<dbReference type="Gene3D" id="1.10.150.80">
    <property type="entry name" value="HRDC domain"/>
    <property type="match status" value="1"/>
</dbReference>
<dbReference type="AlphaFoldDB" id="A0A0F9NB08"/>
<dbReference type="HAMAP" id="MF_00864">
    <property type="entry name" value="RNApol_arch_Rpo4"/>
    <property type="match status" value="1"/>
</dbReference>
<dbReference type="Pfam" id="PF03874">
    <property type="entry name" value="RNA_pol_Rpb4"/>
    <property type="match status" value="1"/>
</dbReference>
<dbReference type="EMBL" id="LAZR01003740">
    <property type="protein sequence ID" value="KKN15154.1"/>
    <property type="molecule type" value="Genomic_DNA"/>
</dbReference>
<dbReference type="Gene3D" id="6.10.140.10">
    <property type="match status" value="1"/>
</dbReference>
<evidence type="ECO:0000259" key="1">
    <source>
        <dbReference type="SMART" id="SM00657"/>
    </source>
</evidence>
<sequence>MSGRKKDERAVSIPEVKEIMENVKKHLSKIDSEEGMSHFQEITYNYVNKFAKHDSKTAIKIRKLLIDKHSIEELYAINIVNIDPKTIFELRLILEKSFTGRTLTNDQLQEILYQLEDIKTS</sequence>
<protein>
    <recommendedName>
        <fullName evidence="1">RNA polymerase Rpb4/RPC9 core domain-containing protein</fullName>
    </recommendedName>
</protein>
<gene>
    <name evidence="2" type="ORF">LCGC14_0988990</name>
</gene>
<reference evidence="2" key="1">
    <citation type="journal article" date="2015" name="Nature">
        <title>Complex archaea that bridge the gap between prokaryotes and eukaryotes.</title>
        <authorList>
            <person name="Spang A."/>
            <person name="Saw J.H."/>
            <person name="Jorgensen S.L."/>
            <person name="Zaremba-Niedzwiedzka K."/>
            <person name="Martijn J."/>
            <person name="Lind A.E."/>
            <person name="van Eijk R."/>
            <person name="Schleper C."/>
            <person name="Guy L."/>
            <person name="Ettema T.J."/>
        </authorList>
    </citation>
    <scope>NUCLEOTIDE SEQUENCE</scope>
</reference>
<dbReference type="InterPro" id="IPR010997">
    <property type="entry name" value="HRDC-like_sf"/>
</dbReference>
<dbReference type="GO" id="GO:0030880">
    <property type="term" value="C:RNA polymerase complex"/>
    <property type="evidence" value="ECO:0007669"/>
    <property type="project" value="InterPro"/>
</dbReference>
<organism evidence="2">
    <name type="scientific">marine sediment metagenome</name>
    <dbReference type="NCBI Taxonomy" id="412755"/>
    <lineage>
        <taxon>unclassified sequences</taxon>
        <taxon>metagenomes</taxon>
        <taxon>ecological metagenomes</taxon>
    </lineage>
</organism>
<dbReference type="InterPro" id="IPR044876">
    <property type="entry name" value="HRDC_dom_sf"/>
</dbReference>
<accession>A0A0F9NB08</accession>
<dbReference type="InterPro" id="IPR005574">
    <property type="entry name" value="Rpb4/RPC9"/>
</dbReference>
<dbReference type="GO" id="GO:0006352">
    <property type="term" value="P:DNA-templated transcription initiation"/>
    <property type="evidence" value="ECO:0007669"/>
    <property type="project" value="InterPro"/>
</dbReference>
<comment type="caution">
    <text evidence="2">The sequence shown here is derived from an EMBL/GenBank/DDBJ whole genome shotgun (WGS) entry which is preliminary data.</text>
</comment>
<name>A0A0F9NB08_9ZZZZ</name>
<dbReference type="PIRSF" id="PIRSF005053">
    <property type="entry name" value="RNA_pol_F_arch"/>
    <property type="match status" value="1"/>
</dbReference>
<evidence type="ECO:0000313" key="2">
    <source>
        <dbReference type="EMBL" id="KKN15154.1"/>
    </source>
</evidence>
<proteinExistence type="inferred from homology"/>
<dbReference type="SMART" id="SM00657">
    <property type="entry name" value="RPOL4c"/>
    <property type="match status" value="1"/>
</dbReference>
<dbReference type="SUPFAM" id="SSF47819">
    <property type="entry name" value="HRDC-like"/>
    <property type="match status" value="1"/>
</dbReference>
<dbReference type="GO" id="GO:0000166">
    <property type="term" value="F:nucleotide binding"/>
    <property type="evidence" value="ECO:0007669"/>
    <property type="project" value="InterPro"/>
</dbReference>
<dbReference type="InterPro" id="IPR010924">
    <property type="entry name" value="Rpo4"/>
</dbReference>
<feature type="domain" description="RNA polymerase Rpb4/RPC9 core" evidence="1">
    <location>
        <begin position="3"/>
        <end position="120"/>
    </location>
</feature>
<dbReference type="PANTHER" id="PTHR39646:SF1">
    <property type="entry name" value="DNA-DIRECTED RNA POLYMERASE SUBUNIT RPO4"/>
    <property type="match status" value="1"/>
</dbReference>
<dbReference type="InterPro" id="IPR006590">
    <property type="entry name" value="RNA_pol_Rpb4/RPC9_core"/>
</dbReference>